<evidence type="ECO:0000313" key="9">
    <source>
        <dbReference type="Proteomes" id="UP001178508"/>
    </source>
</evidence>
<feature type="domain" description="BHLH" evidence="7">
    <location>
        <begin position="13"/>
        <end position="69"/>
    </location>
</feature>
<keyword evidence="9" id="KW-1185">Reference proteome</keyword>
<dbReference type="EMBL" id="OY660871">
    <property type="protein sequence ID" value="CAJ1062986.1"/>
    <property type="molecule type" value="Genomic_DNA"/>
</dbReference>
<dbReference type="SMART" id="SM00353">
    <property type="entry name" value="HLH"/>
    <property type="match status" value="1"/>
</dbReference>
<feature type="compositionally biased region" description="Polar residues" evidence="6">
    <location>
        <begin position="189"/>
        <end position="198"/>
    </location>
</feature>
<dbReference type="SUPFAM" id="SSF47459">
    <property type="entry name" value="HLH, helix-loop-helix DNA-binding domain"/>
    <property type="match status" value="1"/>
</dbReference>
<dbReference type="GO" id="GO:0005634">
    <property type="term" value="C:nucleus"/>
    <property type="evidence" value="ECO:0007669"/>
    <property type="project" value="UniProtKB-SubCell"/>
</dbReference>
<organism evidence="8 9">
    <name type="scientific">Xyrichtys novacula</name>
    <name type="common">Pearly razorfish</name>
    <name type="synonym">Hemipteronotus novacula</name>
    <dbReference type="NCBI Taxonomy" id="13765"/>
    <lineage>
        <taxon>Eukaryota</taxon>
        <taxon>Metazoa</taxon>
        <taxon>Chordata</taxon>
        <taxon>Craniata</taxon>
        <taxon>Vertebrata</taxon>
        <taxon>Euteleostomi</taxon>
        <taxon>Actinopterygii</taxon>
        <taxon>Neopterygii</taxon>
        <taxon>Teleostei</taxon>
        <taxon>Neoteleostei</taxon>
        <taxon>Acanthomorphata</taxon>
        <taxon>Eupercaria</taxon>
        <taxon>Labriformes</taxon>
        <taxon>Labridae</taxon>
        <taxon>Xyrichtys</taxon>
    </lineage>
</organism>
<sequence length="229" mass="25859">MKLLQQREDASNDRKYIKSQVEKRRRERMNCSLERLRTMLVQEPQQLGETRRVEKAEILEHTVLFLQKTATEDTRASPDGGGGGRKHSFQDGVSSCLQKAAQFLGPEGKGLWLGAALDASFAARVSRTNSDSAAGFKRRTEASSSSSLSHTKSILQMLRQKSKQRLHTGACSPKSFTHPYRLQVRQGFSGVSQQAQRQNQHETRVERRAGKQSPTQSRPVSQTLWRPWP</sequence>
<feature type="compositionally biased region" description="Basic and acidic residues" evidence="6">
    <location>
        <begin position="199"/>
        <end position="209"/>
    </location>
</feature>
<keyword evidence="4" id="KW-0804">Transcription</keyword>
<evidence type="ECO:0000259" key="7">
    <source>
        <dbReference type="PROSITE" id="PS50888"/>
    </source>
</evidence>
<feature type="region of interest" description="Disordered" evidence="6">
    <location>
        <begin position="1"/>
        <end position="23"/>
    </location>
</feature>
<name>A0AAV1FQL2_XYRNO</name>
<dbReference type="PROSITE" id="PS50888">
    <property type="entry name" value="BHLH"/>
    <property type="match status" value="1"/>
</dbReference>
<keyword evidence="2" id="KW-0678">Repressor</keyword>
<dbReference type="Proteomes" id="UP001178508">
    <property type="component" value="Chromosome 8"/>
</dbReference>
<dbReference type="Gene3D" id="4.10.280.10">
    <property type="entry name" value="Helix-loop-helix DNA-binding domain"/>
    <property type="match status" value="1"/>
</dbReference>
<evidence type="ECO:0000256" key="6">
    <source>
        <dbReference type="SAM" id="MobiDB-lite"/>
    </source>
</evidence>
<keyword evidence="3" id="KW-0805">Transcription regulation</keyword>
<feature type="region of interest" description="Disordered" evidence="6">
    <location>
        <begin position="127"/>
        <end position="152"/>
    </location>
</feature>
<dbReference type="AlphaFoldDB" id="A0AAV1FQL2"/>
<protein>
    <submittedName>
        <fullName evidence="8">Enhancer of split mgamma protein-like</fullName>
    </submittedName>
</protein>
<evidence type="ECO:0000256" key="2">
    <source>
        <dbReference type="ARBA" id="ARBA00022491"/>
    </source>
</evidence>
<gene>
    <name evidence="8" type="ORF">XNOV1_A023759</name>
</gene>
<dbReference type="InterPro" id="IPR036638">
    <property type="entry name" value="HLH_DNA-bd_sf"/>
</dbReference>
<evidence type="ECO:0000256" key="4">
    <source>
        <dbReference type="ARBA" id="ARBA00023163"/>
    </source>
</evidence>
<dbReference type="InterPro" id="IPR050370">
    <property type="entry name" value="HES_HEY"/>
</dbReference>
<dbReference type="GO" id="GO:0046983">
    <property type="term" value="F:protein dimerization activity"/>
    <property type="evidence" value="ECO:0007669"/>
    <property type="project" value="InterPro"/>
</dbReference>
<evidence type="ECO:0000313" key="8">
    <source>
        <dbReference type="EMBL" id="CAJ1062986.1"/>
    </source>
</evidence>
<evidence type="ECO:0000256" key="5">
    <source>
        <dbReference type="ARBA" id="ARBA00023242"/>
    </source>
</evidence>
<comment type="subcellular location">
    <subcellularLocation>
        <location evidence="1">Nucleus</location>
    </subcellularLocation>
</comment>
<proteinExistence type="predicted"/>
<evidence type="ECO:0000256" key="1">
    <source>
        <dbReference type="ARBA" id="ARBA00004123"/>
    </source>
</evidence>
<reference evidence="8" key="1">
    <citation type="submission" date="2023-08" db="EMBL/GenBank/DDBJ databases">
        <authorList>
            <person name="Alioto T."/>
            <person name="Alioto T."/>
            <person name="Gomez Garrido J."/>
        </authorList>
    </citation>
    <scope>NUCLEOTIDE SEQUENCE</scope>
</reference>
<feature type="compositionally biased region" description="Polar residues" evidence="6">
    <location>
        <begin position="212"/>
        <end position="229"/>
    </location>
</feature>
<accession>A0AAV1FQL2</accession>
<dbReference type="PANTHER" id="PTHR10985">
    <property type="entry name" value="BASIC HELIX-LOOP-HELIX TRANSCRIPTION FACTOR, HES-RELATED"/>
    <property type="match status" value="1"/>
</dbReference>
<dbReference type="Pfam" id="PF00010">
    <property type="entry name" value="HLH"/>
    <property type="match status" value="1"/>
</dbReference>
<evidence type="ECO:0000256" key="3">
    <source>
        <dbReference type="ARBA" id="ARBA00023015"/>
    </source>
</evidence>
<dbReference type="InterPro" id="IPR011598">
    <property type="entry name" value="bHLH_dom"/>
</dbReference>
<keyword evidence="5" id="KW-0539">Nucleus</keyword>
<feature type="region of interest" description="Disordered" evidence="6">
    <location>
        <begin position="188"/>
        <end position="229"/>
    </location>
</feature>
<feature type="region of interest" description="Disordered" evidence="6">
    <location>
        <begin position="70"/>
        <end position="90"/>
    </location>
</feature>